<gene>
    <name evidence="2" type="ORF">NBR_LOCUS84</name>
</gene>
<sequence>MAAHQAVREWRTLEACIEEYDDNPIELRDRADGMARRGSRQKNIIVYCRLCSQNHGNRLHVQTAHQRTPLSITCSWRIVIRKSSTERARLEMVLKEITRQIERYEEELRTIQPQSGQE</sequence>
<name>A0A0N4XCB7_NIPBR</name>
<evidence type="ECO:0000313" key="3">
    <source>
        <dbReference type="Proteomes" id="UP000271162"/>
    </source>
</evidence>
<reference evidence="4" key="1">
    <citation type="submission" date="2017-02" db="UniProtKB">
        <authorList>
            <consortium name="WormBaseParasite"/>
        </authorList>
    </citation>
    <scope>IDENTIFICATION</scope>
</reference>
<dbReference type="Proteomes" id="UP000271162">
    <property type="component" value="Unassembled WGS sequence"/>
</dbReference>
<evidence type="ECO:0000313" key="4">
    <source>
        <dbReference type="WBParaSite" id="NBR_0000008301-mRNA-1"/>
    </source>
</evidence>
<feature type="coiled-coil region" evidence="1">
    <location>
        <begin position="80"/>
        <end position="114"/>
    </location>
</feature>
<evidence type="ECO:0000256" key="1">
    <source>
        <dbReference type="SAM" id="Coils"/>
    </source>
</evidence>
<accession>A0A0N4XCB7</accession>
<organism evidence="4">
    <name type="scientific">Nippostrongylus brasiliensis</name>
    <name type="common">Rat hookworm</name>
    <dbReference type="NCBI Taxonomy" id="27835"/>
    <lineage>
        <taxon>Eukaryota</taxon>
        <taxon>Metazoa</taxon>
        <taxon>Ecdysozoa</taxon>
        <taxon>Nematoda</taxon>
        <taxon>Chromadorea</taxon>
        <taxon>Rhabditida</taxon>
        <taxon>Rhabditina</taxon>
        <taxon>Rhabditomorpha</taxon>
        <taxon>Strongyloidea</taxon>
        <taxon>Heligmosomidae</taxon>
        <taxon>Nippostrongylus</taxon>
    </lineage>
</organism>
<evidence type="ECO:0000313" key="2">
    <source>
        <dbReference type="EMBL" id="VDL62058.1"/>
    </source>
</evidence>
<keyword evidence="3" id="KW-1185">Reference proteome</keyword>
<dbReference type="EMBL" id="UYSL01000016">
    <property type="protein sequence ID" value="VDL62058.1"/>
    <property type="molecule type" value="Genomic_DNA"/>
</dbReference>
<reference evidence="2 3" key="2">
    <citation type="submission" date="2018-11" db="EMBL/GenBank/DDBJ databases">
        <authorList>
            <consortium name="Pathogen Informatics"/>
        </authorList>
    </citation>
    <scope>NUCLEOTIDE SEQUENCE [LARGE SCALE GENOMIC DNA]</scope>
</reference>
<protein>
    <submittedName>
        <fullName evidence="4">Zn_ribbon_recom domain-containing protein</fullName>
    </submittedName>
</protein>
<dbReference type="WBParaSite" id="NBR_0000008301-mRNA-1">
    <property type="protein sequence ID" value="NBR_0000008301-mRNA-1"/>
    <property type="gene ID" value="NBR_0000008301"/>
</dbReference>
<dbReference type="AlphaFoldDB" id="A0A0N4XCB7"/>
<proteinExistence type="predicted"/>
<keyword evidence="1" id="KW-0175">Coiled coil</keyword>